<dbReference type="SUPFAM" id="SSF103088">
    <property type="entry name" value="OmpA-like"/>
    <property type="match status" value="1"/>
</dbReference>
<keyword evidence="1 3" id="KW-0732">Signal</keyword>
<dbReference type="PANTHER" id="PTHR30570:SF1">
    <property type="entry name" value="PHOSPHATE-BINDING PROTEIN PSTS"/>
    <property type="match status" value="1"/>
</dbReference>
<dbReference type="GO" id="GO:0016020">
    <property type="term" value="C:membrane"/>
    <property type="evidence" value="ECO:0007669"/>
    <property type="project" value="UniProtKB-UniRule"/>
</dbReference>
<evidence type="ECO:0000256" key="1">
    <source>
        <dbReference type="ARBA" id="ARBA00022729"/>
    </source>
</evidence>
<dbReference type="InterPro" id="IPR036737">
    <property type="entry name" value="OmpA-like_sf"/>
</dbReference>
<dbReference type="InterPro" id="IPR006665">
    <property type="entry name" value="OmpA-like"/>
</dbReference>
<dbReference type="InterPro" id="IPR050811">
    <property type="entry name" value="Phosphate_ABC_transporter"/>
</dbReference>
<dbReference type="AlphaFoldDB" id="A0A2R8AJR1"/>
<sequence>MVTIGTIKRFLKTTTILGALQFPAVALASEVTLQSSDGTLKFVGELIEFKDGKYILSTNLGDIAIGAEGVVCEGEACPTIEAPAEEVAAAESTPADFKGGPVSLQSFDGALKFEGNLIAIENGNYIVRTQLGDLQIATDSVTCVGGGCPQVVVESLEPTETVPENIKIDADDPRVTLTSFDGNLKFVGDLIEVTNGKYVIKTNLGELRVSASTVKCEGPACPTIGSQIIEVDSADSTESNTRDDTPIEISFTISGPDLIGSKMMPLLISGYAASKGAVVEVTDSADQDGKVASLISDGGNGERMGSYLIAPASSQRAIQDLGNGQSQIAMSARHALPSEVASFSVAGAGDLVSADQEHLIALDNLVIVTHPDNPIGQISMDSLGAIYGGIITDWAQVGGQGGSIKVVSQGAGSDSRDFFEDHVFEGRGTASGSNQAVAESAADVVAMIKDDPSAIGYVSYASLDGLKPLSLVSECGITSSPDAFSAKTEEYSLGRRLYLYNRADNLNADAKQILDFATSEEADALIAQAGLVNLDVARRVQSSSDARVAALQNTKFPNTEAGVVNAMLDAIGKYDRLSTTFRFGTGSARLDEKARGELPRLVQYLKDLPTGSDVVLVGFADSVGAFGRNQSLSVTRANQARSEVEAAARNGELNDLNIKVMGFGEIAPSSCNDTDGGRALNRRVEIWVSK</sequence>
<dbReference type="PANTHER" id="PTHR30570">
    <property type="entry name" value="PERIPLASMIC PHOSPHATE BINDING COMPONENT OF PHOSPHATE ABC TRANSPORTER"/>
    <property type="match status" value="1"/>
</dbReference>
<organism evidence="5 6">
    <name type="scientific">Aliiroseovarius pelagivivens</name>
    <dbReference type="NCBI Taxonomy" id="1639690"/>
    <lineage>
        <taxon>Bacteria</taxon>
        <taxon>Pseudomonadati</taxon>
        <taxon>Pseudomonadota</taxon>
        <taxon>Alphaproteobacteria</taxon>
        <taxon>Rhodobacterales</taxon>
        <taxon>Paracoccaceae</taxon>
        <taxon>Aliiroseovarius</taxon>
    </lineage>
</organism>
<evidence type="ECO:0000313" key="6">
    <source>
        <dbReference type="Proteomes" id="UP000244911"/>
    </source>
</evidence>
<dbReference type="SUPFAM" id="SSF53850">
    <property type="entry name" value="Periplasmic binding protein-like II"/>
    <property type="match status" value="1"/>
</dbReference>
<proteinExistence type="predicted"/>
<evidence type="ECO:0000256" key="3">
    <source>
        <dbReference type="SAM" id="SignalP"/>
    </source>
</evidence>
<dbReference type="CDD" id="cd07185">
    <property type="entry name" value="OmpA_C-like"/>
    <property type="match status" value="1"/>
</dbReference>
<gene>
    <name evidence="5" type="primary">pstS_1</name>
    <name evidence="5" type="ORF">ALP8811_01107</name>
</gene>
<accession>A0A2R8AJR1</accession>
<keyword evidence="2" id="KW-0472">Membrane</keyword>
<dbReference type="Gene3D" id="3.30.1330.60">
    <property type="entry name" value="OmpA-like domain"/>
    <property type="match status" value="1"/>
</dbReference>
<evidence type="ECO:0000256" key="2">
    <source>
        <dbReference type="PROSITE-ProRule" id="PRU00473"/>
    </source>
</evidence>
<reference evidence="5 6" key="1">
    <citation type="submission" date="2018-03" db="EMBL/GenBank/DDBJ databases">
        <authorList>
            <person name="Keele B.F."/>
        </authorList>
    </citation>
    <scope>NUCLEOTIDE SEQUENCE [LARGE SCALE GENOMIC DNA]</scope>
    <source>
        <strain evidence="5 6">CECT 8811</strain>
    </source>
</reference>
<feature type="chain" id="PRO_5015313184" evidence="3">
    <location>
        <begin position="29"/>
        <end position="690"/>
    </location>
</feature>
<evidence type="ECO:0000259" key="4">
    <source>
        <dbReference type="PROSITE" id="PS51123"/>
    </source>
</evidence>
<feature type="signal peptide" evidence="3">
    <location>
        <begin position="1"/>
        <end position="28"/>
    </location>
</feature>
<dbReference type="Pfam" id="PF00691">
    <property type="entry name" value="OmpA"/>
    <property type="match status" value="1"/>
</dbReference>
<dbReference type="InterPro" id="IPR024370">
    <property type="entry name" value="PBP_domain"/>
</dbReference>
<keyword evidence="6" id="KW-1185">Reference proteome</keyword>
<evidence type="ECO:0000313" key="5">
    <source>
        <dbReference type="EMBL" id="SPF76107.1"/>
    </source>
</evidence>
<dbReference type="PROSITE" id="PS51123">
    <property type="entry name" value="OMPA_2"/>
    <property type="match status" value="1"/>
</dbReference>
<dbReference type="Pfam" id="PF12849">
    <property type="entry name" value="PBP_like_2"/>
    <property type="match status" value="1"/>
</dbReference>
<dbReference type="RefSeq" id="WP_245924640.1">
    <property type="nucleotide sequence ID" value="NZ_OMOI01000001.1"/>
</dbReference>
<feature type="domain" description="OmpA-like" evidence="4">
    <location>
        <begin position="570"/>
        <end position="690"/>
    </location>
</feature>
<dbReference type="Proteomes" id="UP000244911">
    <property type="component" value="Unassembled WGS sequence"/>
</dbReference>
<dbReference type="EMBL" id="OMOI01000001">
    <property type="protein sequence ID" value="SPF76107.1"/>
    <property type="molecule type" value="Genomic_DNA"/>
</dbReference>
<dbReference type="Gene3D" id="3.40.190.10">
    <property type="entry name" value="Periplasmic binding protein-like II"/>
    <property type="match status" value="2"/>
</dbReference>
<name>A0A2R8AJR1_9RHOB</name>
<protein>
    <submittedName>
        <fullName evidence="5">Phosphate-binding protein PstS</fullName>
    </submittedName>
</protein>